<dbReference type="EMBL" id="JTDK01000001">
    <property type="protein sequence ID" value="KHK99927.1"/>
    <property type="molecule type" value="Genomic_DNA"/>
</dbReference>
<dbReference type="Proteomes" id="UP000031030">
    <property type="component" value="Unassembled WGS sequence"/>
</dbReference>
<organism evidence="2 3">
    <name type="scientific">Microbacterium mangrovi</name>
    <dbReference type="NCBI Taxonomy" id="1348253"/>
    <lineage>
        <taxon>Bacteria</taxon>
        <taxon>Bacillati</taxon>
        <taxon>Actinomycetota</taxon>
        <taxon>Actinomycetes</taxon>
        <taxon>Micrococcales</taxon>
        <taxon>Microbacteriaceae</taxon>
        <taxon>Microbacterium</taxon>
    </lineage>
</organism>
<evidence type="ECO:0000313" key="2">
    <source>
        <dbReference type="EMBL" id="KHK99927.1"/>
    </source>
</evidence>
<accession>A0A0B2ADN0</accession>
<keyword evidence="1" id="KW-0472">Membrane</keyword>
<proteinExistence type="predicted"/>
<evidence type="ECO:0000256" key="1">
    <source>
        <dbReference type="SAM" id="Phobius"/>
    </source>
</evidence>
<gene>
    <name evidence="2" type="ORF">LK09_00945</name>
</gene>
<feature type="transmembrane region" description="Helical" evidence="1">
    <location>
        <begin position="124"/>
        <end position="144"/>
    </location>
</feature>
<feature type="transmembrane region" description="Helical" evidence="1">
    <location>
        <begin position="40"/>
        <end position="60"/>
    </location>
</feature>
<keyword evidence="3" id="KW-1185">Reference proteome</keyword>
<dbReference type="AlphaFoldDB" id="A0A0B2ADN0"/>
<feature type="transmembrane region" description="Helical" evidence="1">
    <location>
        <begin position="185"/>
        <end position="206"/>
    </location>
</feature>
<comment type="caution">
    <text evidence="2">The sequence shown here is derived from an EMBL/GenBank/DDBJ whole genome shotgun (WGS) entry which is preliminary data.</text>
</comment>
<sequence length="300" mass="31496">MRRGVTAIIVFAALLLVGVWVSVRVPPYAVGPGVVPDAAHVWSARILLVLTLAWIVIGIISARTSLVGRPGASAARASWIAASRPWRARESTLGMLQLDRVLLLVIPGGMLAVTRVLQSSAGSIAQLVVTFGGWVVFVVVAELWMRGRSPWALIAAVAGVVVLRCTLTLLPLSFGFPYGEAVTRIYMALSTAGFLWTFVAAAWSLFPRFGPRRGIGIVMAAAGAGLTVTCAVIALIGPAQVLEGWIDHVSPLPWGLGRMIGIANLLGSVTTAVWSLALSGLVVGLVGVVLALPERTRTAL</sequence>
<feature type="transmembrane region" description="Helical" evidence="1">
    <location>
        <begin position="101"/>
        <end position="118"/>
    </location>
</feature>
<reference evidence="2 3" key="1">
    <citation type="submission" date="2014-11" db="EMBL/GenBank/DDBJ databases">
        <title>Genome sequence of Microbacterium mangrovi MUSC 115(T).</title>
        <authorList>
            <person name="Lee L.-H."/>
        </authorList>
    </citation>
    <scope>NUCLEOTIDE SEQUENCE [LARGE SCALE GENOMIC DNA]</scope>
    <source>
        <strain evidence="2 3">MUSC 115</strain>
    </source>
</reference>
<feature type="transmembrane region" description="Helical" evidence="1">
    <location>
        <begin position="218"/>
        <end position="239"/>
    </location>
</feature>
<protein>
    <submittedName>
        <fullName evidence="2">Uncharacterized protein</fullName>
    </submittedName>
</protein>
<evidence type="ECO:0000313" key="3">
    <source>
        <dbReference type="Proteomes" id="UP000031030"/>
    </source>
</evidence>
<name>A0A0B2ADN0_9MICO</name>
<feature type="transmembrane region" description="Helical" evidence="1">
    <location>
        <begin position="151"/>
        <end position="173"/>
    </location>
</feature>
<keyword evidence="1" id="KW-0812">Transmembrane</keyword>
<feature type="transmembrane region" description="Helical" evidence="1">
    <location>
        <begin position="259"/>
        <end position="292"/>
    </location>
</feature>
<keyword evidence="1" id="KW-1133">Transmembrane helix</keyword>